<feature type="domain" description="Little elongation complex subunit 1 C-terminal" evidence="1">
    <location>
        <begin position="37"/>
        <end position="229"/>
    </location>
</feature>
<name>A0ABM1L9D4_GEKJA</name>
<dbReference type="RefSeq" id="XP_015282571.1">
    <property type="nucleotide sequence ID" value="XM_015427085.1"/>
</dbReference>
<dbReference type="GeneID" id="107123748"/>
<dbReference type="SUPFAM" id="SSF48371">
    <property type="entry name" value="ARM repeat"/>
    <property type="match status" value="1"/>
</dbReference>
<keyword evidence="2" id="KW-1185">Reference proteome</keyword>
<protein>
    <submittedName>
        <fullName evidence="3">Little elongation complex subunit 1</fullName>
    </submittedName>
</protein>
<sequence length="235" mass="25934">MLFMGNMWSEIFTSEGVINKAVQLVTRKRARGQVLKCLKAVLKWEESQPVDVGMMISSLLMAIQLCPQMEFRASDQHGEDLQESMWEYVFAIDLLCSHQKWVWTHDHIISKELWPIMDKWIKSRQGGGNASSPSDVIVATVLRLIGRLSQIGLKEGFSPAVKNISSVIGAFLQHAKEKGVPWGVQLAAAYALCELGTSSPSEILDAIRAWEAASGNSLPPAISSGITEVRGLLEQ</sequence>
<accession>A0ABM1L9D4</accession>
<evidence type="ECO:0000313" key="2">
    <source>
        <dbReference type="Proteomes" id="UP000694871"/>
    </source>
</evidence>
<dbReference type="InterPro" id="IPR016024">
    <property type="entry name" value="ARM-type_fold"/>
</dbReference>
<proteinExistence type="predicted"/>
<dbReference type="InterPro" id="IPR057881">
    <property type="entry name" value="ICE1_C"/>
</dbReference>
<evidence type="ECO:0000313" key="3">
    <source>
        <dbReference type="RefSeq" id="XP_015282571.1"/>
    </source>
</evidence>
<reference evidence="3" key="1">
    <citation type="submission" date="2025-08" db="UniProtKB">
        <authorList>
            <consortium name="RefSeq"/>
        </authorList>
    </citation>
    <scope>IDENTIFICATION</scope>
</reference>
<dbReference type="Proteomes" id="UP000694871">
    <property type="component" value="Unplaced"/>
</dbReference>
<dbReference type="PANTHER" id="PTHR11852">
    <property type="entry name" value="PLATELET-ACTIVATING FACTOR ACETYLHYDROLASE"/>
    <property type="match status" value="1"/>
</dbReference>
<gene>
    <name evidence="3" type="primary">ICE1</name>
</gene>
<evidence type="ECO:0000259" key="1">
    <source>
        <dbReference type="Pfam" id="PF25817"/>
    </source>
</evidence>
<dbReference type="PANTHER" id="PTHR11852:SF4">
    <property type="entry name" value="LITTLE ELONGATION COMPLEX SUBUNIT 1"/>
    <property type="match status" value="1"/>
</dbReference>
<organism evidence="2 3">
    <name type="scientific">Gekko japonicus</name>
    <name type="common">Schlegel's Japanese gecko</name>
    <dbReference type="NCBI Taxonomy" id="146911"/>
    <lineage>
        <taxon>Eukaryota</taxon>
        <taxon>Metazoa</taxon>
        <taxon>Chordata</taxon>
        <taxon>Craniata</taxon>
        <taxon>Vertebrata</taxon>
        <taxon>Euteleostomi</taxon>
        <taxon>Lepidosauria</taxon>
        <taxon>Squamata</taxon>
        <taxon>Bifurcata</taxon>
        <taxon>Gekkota</taxon>
        <taxon>Gekkonidae</taxon>
        <taxon>Gekkoninae</taxon>
        <taxon>Gekko</taxon>
    </lineage>
</organism>
<dbReference type="Pfam" id="PF25817">
    <property type="entry name" value="ICE1_C"/>
    <property type="match status" value="1"/>
</dbReference>